<dbReference type="Proteomes" id="UP000249260">
    <property type="component" value="Unassembled WGS sequence"/>
</dbReference>
<dbReference type="EMBL" id="QLUW01000002">
    <property type="protein sequence ID" value="RAP76120.1"/>
    <property type="molecule type" value="Genomic_DNA"/>
</dbReference>
<name>A0A328U0F0_9BACL</name>
<protein>
    <submittedName>
        <fullName evidence="2">Uncharacterized protein</fullName>
    </submittedName>
</protein>
<dbReference type="AlphaFoldDB" id="A0A328U0F0"/>
<accession>A0A328U0F0</accession>
<gene>
    <name evidence="2" type="ORF">DL346_11930</name>
</gene>
<proteinExistence type="predicted"/>
<evidence type="ECO:0000313" key="2">
    <source>
        <dbReference type="EMBL" id="RAP76120.1"/>
    </source>
</evidence>
<keyword evidence="1" id="KW-0472">Membrane</keyword>
<keyword evidence="1" id="KW-0812">Transmembrane</keyword>
<evidence type="ECO:0000256" key="1">
    <source>
        <dbReference type="SAM" id="Phobius"/>
    </source>
</evidence>
<keyword evidence="1" id="KW-1133">Transmembrane helix</keyword>
<organism evidence="2 3">
    <name type="scientific">Paenibacillus montanisoli</name>
    <dbReference type="NCBI Taxonomy" id="2081970"/>
    <lineage>
        <taxon>Bacteria</taxon>
        <taxon>Bacillati</taxon>
        <taxon>Bacillota</taxon>
        <taxon>Bacilli</taxon>
        <taxon>Bacillales</taxon>
        <taxon>Paenibacillaceae</taxon>
        <taxon>Paenibacillus</taxon>
    </lineage>
</organism>
<reference evidence="2 3" key="1">
    <citation type="submission" date="2018-06" db="EMBL/GenBank/DDBJ databases">
        <title>Paenibacillus montanisoli sp. nov., isolated from mountain area soil.</title>
        <authorList>
            <person name="Wu M."/>
        </authorList>
    </citation>
    <scope>NUCLEOTIDE SEQUENCE [LARGE SCALE GENOMIC DNA]</scope>
    <source>
        <strain evidence="2 3">RA17</strain>
    </source>
</reference>
<comment type="caution">
    <text evidence="2">The sequence shown here is derived from an EMBL/GenBank/DDBJ whole genome shotgun (WGS) entry which is preliminary data.</text>
</comment>
<keyword evidence="3" id="KW-1185">Reference proteome</keyword>
<feature type="transmembrane region" description="Helical" evidence="1">
    <location>
        <begin position="7"/>
        <end position="24"/>
    </location>
</feature>
<sequence>MELLRKYIIANLLIFMLCDLLWTADGTIRPSLASVPFFFAIVYLLNRKKFEKALFGWDES</sequence>
<feature type="transmembrane region" description="Helical" evidence="1">
    <location>
        <begin position="30"/>
        <end position="46"/>
    </location>
</feature>
<evidence type="ECO:0000313" key="3">
    <source>
        <dbReference type="Proteomes" id="UP000249260"/>
    </source>
</evidence>